<feature type="compositionally biased region" description="Low complexity" evidence="1">
    <location>
        <begin position="110"/>
        <end position="128"/>
    </location>
</feature>
<protein>
    <submittedName>
        <fullName evidence="2 4">Uncharacterized protein</fullName>
    </submittedName>
</protein>
<evidence type="ECO:0000313" key="2">
    <source>
        <dbReference type="EMBL" id="VDK23714.1"/>
    </source>
</evidence>
<feature type="compositionally biased region" description="Low complexity" evidence="1">
    <location>
        <begin position="49"/>
        <end position="62"/>
    </location>
</feature>
<reference evidence="2 3" key="2">
    <citation type="submission" date="2018-11" db="EMBL/GenBank/DDBJ databases">
        <authorList>
            <consortium name="Pathogen Informatics"/>
        </authorList>
    </citation>
    <scope>NUCLEOTIDE SEQUENCE [LARGE SCALE GENOMIC DNA]</scope>
</reference>
<sequence>MHYVHASNEVSTKTRCSISETPQKTGPPGTLPLGRPVELANDANDNLFEITSAHHSSATSESGKLGPVGPDGRESPETRERTTRLPSPKTVDGQVWNPRQHHPTESTRLNSSSDLSENSNSNSRKSNNVTQAQNITEASRDSQDQITKAPREFAVEIVPADKTRVTSVPDSNDKDVQPEPQHFVEASKVSTSEQSTFGDADDGQFISPLSDNREQFSALDDSQRLQELPSDKQSSGDRTDVSVDFLFYHHNS</sequence>
<proteinExistence type="predicted"/>
<dbReference type="WBParaSite" id="ASIM_0000456001-mRNA-1">
    <property type="protein sequence ID" value="ASIM_0000456001-mRNA-1"/>
    <property type="gene ID" value="ASIM_0000456001"/>
</dbReference>
<evidence type="ECO:0000313" key="3">
    <source>
        <dbReference type="Proteomes" id="UP000267096"/>
    </source>
</evidence>
<accession>A0A0M3JAE0</accession>
<dbReference type="Proteomes" id="UP000267096">
    <property type="component" value="Unassembled WGS sequence"/>
</dbReference>
<organism evidence="4">
    <name type="scientific">Anisakis simplex</name>
    <name type="common">Herring worm</name>
    <dbReference type="NCBI Taxonomy" id="6269"/>
    <lineage>
        <taxon>Eukaryota</taxon>
        <taxon>Metazoa</taxon>
        <taxon>Ecdysozoa</taxon>
        <taxon>Nematoda</taxon>
        <taxon>Chromadorea</taxon>
        <taxon>Rhabditida</taxon>
        <taxon>Spirurina</taxon>
        <taxon>Ascaridomorpha</taxon>
        <taxon>Ascaridoidea</taxon>
        <taxon>Anisakidae</taxon>
        <taxon>Anisakis</taxon>
        <taxon>Anisakis simplex complex</taxon>
    </lineage>
</organism>
<evidence type="ECO:0000256" key="1">
    <source>
        <dbReference type="SAM" id="MobiDB-lite"/>
    </source>
</evidence>
<feature type="compositionally biased region" description="Basic and acidic residues" evidence="1">
    <location>
        <begin position="71"/>
        <end position="83"/>
    </location>
</feature>
<name>A0A0M3JAE0_ANISI</name>
<feature type="compositionally biased region" description="Polar residues" evidence="1">
    <location>
        <begin position="188"/>
        <end position="197"/>
    </location>
</feature>
<dbReference type="AlphaFoldDB" id="A0A0M3JAE0"/>
<gene>
    <name evidence="2" type="ORF">ASIM_LOCUS4373</name>
</gene>
<evidence type="ECO:0000313" key="4">
    <source>
        <dbReference type="WBParaSite" id="ASIM_0000456001-mRNA-1"/>
    </source>
</evidence>
<feature type="compositionally biased region" description="Polar residues" evidence="1">
    <location>
        <begin position="8"/>
        <end position="24"/>
    </location>
</feature>
<keyword evidence="3" id="KW-1185">Reference proteome</keyword>
<reference evidence="4" key="1">
    <citation type="submission" date="2017-02" db="UniProtKB">
        <authorList>
            <consortium name="WormBaseParasite"/>
        </authorList>
    </citation>
    <scope>IDENTIFICATION</scope>
</reference>
<dbReference type="EMBL" id="UYRR01007551">
    <property type="protein sequence ID" value="VDK23714.1"/>
    <property type="molecule type" value="Genomic_DNA"/>
</dbReference>
<feature type="compositionally biased region" description="Basic and acidic residues" evidence="1">
    <location>
        <begin position="138"/>
        <end position="164"/>
    </location>
</feature>
<feature type="region of interest" description="Disordered" evidence="1">
    <location>
        <begin position="1"/>
        <end position="240"/>
    </location>
</feature>